<dbReference type="EMBL" id="JASCRY010000005">
    <property type="protein sequence ID" value="MDI5951089.1"/>
    <property type="molecule type" value="Genomic_DNA"/>
</dbReference>
<dbReference type="GO" id="GO:0005737">
    <property type="term" value="C:cytoplasm"/>
    <property type="evidence" value="ECO:0007669"/>
    <property type="project" value="TreeGrafter"/>
</dbReference>
<dbReference type="PANTHER" id="PTHR21708:SF26">
    <property type="entry name" value="2-DEHYDROPANTOATE 2-REDUCTASE"/>
    <property type="match status" value="1"/>
</dbReference>
<dbReference type="Proteomes" id="UP001228643">
    <property type="component" value="Unassembled WGS sequence"/>
</dbReference>
<dbReference type="SUPFAM" id="SSF48179">
    <property type="entry name" value="6-phosphogluconate dehydrogenase C-terminal domain-like"/>
    <property type="match status" value="1"/>
</dbReference>
<name>A0AAW6TR22_9FLAO</name>
<evidence type="ECO:0000313" key="13">
    <source>
        <dbReference type="Proteomes" id="UP001228643"/>
    </source>
</evidence>
<dbReference type="InterPro" id="IPR003710">
    <property type="entry name" value="ApbA"/>
</dbReference>
<dbReference type="PANTHER" id="PTHR21708">
    <property type="entry name" value="PROBABLE 2-DEHYDROPANTOATE 2-REDUCTASE"/>
    <property type="match status" value="1"/>
</dbReference>
<evidence type="ECO:0000256" key="2">
    <source>
        <dbReference type="ARBA" id="ARBA00007870"/>
    </source>
</evidence>
<evidence type="ECO:0000256" key="7">
    <source>
        <dbReference type="ARBA" id="ARBA00032024"/>
    </source>
</evidence>
<keyword evidence="5 9" id="KW-0521">NADP</keyword>
<dbReference type="SUPFAM" id="SSF51735">
    <property type="entry name" value="NAD(P)-binding Rossmann-fold domains"/>
    <property type="match status" value="1"/>
</dbReference>
<dbReference type="Pfam" id="PF02558">
    <property type="entry name" value="ApbA"/>
    <property type="match status" value="1"/>
</dbReference>
<keyword evidence="9" id="KW-0566">Pantothenate biosynthesis</keyword>
<evidence type="ECO:0000259" key="10">
    <source>
        <dbReference type="Pfam" id="PF02558"/>
    </source>
</evidence>
<feature type="domain" description="Ketopantoate reductase C-terminal" evidence="11">
    <location>
        <begin position="184"/>
        <end position="305"/>
    </location>
</feature>
<dbReference type="InterPro" id="IPR036291">
    <property type="entry name" value="NAD(P)-bd_dom_sf"/>
</dbReference>
<protein>
    <recommendedName>
        <fullName evidence="4 9">2-dehydropantoate 2-reductase</fullName>
        <ecNumber evidence="3 9">1.1.1.169</ecNumber>
    </recommendedName>
    <alternativeName>
        <fullName evidence="7 9">Ketopantoate reductase</fullName>
    </alternativeName>
</protein>
<evidence type="ECO:0000256" key="3">
    <source>
        <dbReference type="ARBA" id="ARBA00013014"/>
    </source>
</evidence>
<organism evidence="12 13">
    <name type="scientific">Flavobacterium yafengii</name>
    <dbReference type="NCBI Taxonomy" id="3041253"/>
    <lineage>
        <taxon>Bacteria</taxon>
        <taxon>Pseudomonadati</taxon>
        <taxon>Bacteroidota</taxon>
        <taxon>Flavobacteriia</taxon>
        <taxon>Flavobacteriales</taxon>
        <taxon>Flavobacteriaceae</taxon>
        <taxon>Flavobacterium</taxon>
    </lineage>
</organism>
<dbReference type="InterPro" id="IPR051402">
    <property type="entry name" value="KPR-Related"/>
</dbReference>
<proteinExistence type="inferred from homology"/>
<feature type="domain" description="Ketopantoate reductase N-terminal" evidence="10">
    <location>
        <begin position="5"/>
        <end position="157"/>
    </location>
</feature>
<dbReference type="RefSeq" id="WP_282717965.1">
    <property type="nucleotide sequence ID" value="NZ_JASCRY010000005.1"/>
</dbReference>
<accession>A0AAW6TR22</accession>
<dbReference type="GO" id="GO:0015940">
    <property type="term" value="P:pantothenate biosynthetic process"/>
    <property type="evidence" value="ECO:0007669"/>
    <property type="project" value="UniProtKB-KW"/>
</dbReference>
<evidence type="ECO:0000256" key="6">
    <source>
        <dbReference type="ARBA" id="ARBA00023002"/>
    </source>
</evidence>
<comment type="pathway">
    <text evidence="1 9">Cofactor biosynthesis; (R)-pantothenate biosynthesis; (R)-pantoate from 3-methyl-2-oxobutanoate: step 2/2.</text>
</comment>
<evidence type="ECO:0000256" key="5">
    <source>
        <dbReference type="ARBA" id="ARBA00022857"/>
    </source>
</evidence>
<dbReference type="NCBIfam" id="TIGR00745">
    <property type="entry name" value="apbA_panE"/>
    <property type="match status" value="1"/>
</dbReference>
<dbReference type="AlphaFoldDB" id="A0AAW6TR22"/>
<evidence type="ECO:0000259" key="11">
    <source>
        <dbReference type="Pfam" id="PF08546"/>
    </source>
</evidence>
<dbReference type="InterPro" id="IPR013332">
    <property type="entry name" value="KPR_N"/>
</dbReference>
<evidence type="ECO:0000256" key="4">
    <source>
        <dbReference type="ARBA" id="ARBA00019465"/>
    </source>
</evidence>
<dbReference type="InterPro" id="IPR013752">
    <property type="entry name" value="KPA_reductase"/>
</dbReference>
<dbReference type="Gene3D" id="1.10.1040.10">
    <property type="entry name" value="N-(1-d-carboxylethyl)-l-norvaline Dehydrogenase, domain 2"/>
    <property type="match status" value="1"/>
</dbReference>
<dbReference type="InterPro" id="IPR008927">
    <property type="entry name" value="6-PGluconate_DH-like_C_sf"/>
</dbReference>
<reference evidence="12 13" key="1">
    <citation type="submission" date="2023-04" db="EMBL/GenBank/DDBJ databases">
        <title>Two novel species of Flavobacterium.</title>
        <authorList>
            <person name="Liu Q."/>
            <person name="Xin Y.-H."/>
        </authorList>
    </citation>
    <scope>NUCLEOTIDE SEQUENCE [LARGE SCALE GENOMIC DNA]</scope>
    <source>
        <strain evidence="12 13">LB2P87</strain>
    </source>
</reference>
<comment type="similarity">
    <text evidence="2 9">Belongs to the ketopantoate reductase family.</text>
</comment>
<comment type="function">
    <text evidence="9">Catalyzes the NADPH-dependent reduction of ketopantoate into pantoic acid.</text>
</comment>
<evidence type="ECO:0000256" key="9">
    <source>
        <dbReference type="RuleBase" id="RU362068"/>
    </source>
</evidence>
<dbReference type="GO" id="GO:0008677">
    <property type="term" value="F:2-dehydropantoate 2-reductase activity"/>
    <property type="evidence" value="ECO:0007669"/>
    <property type="project" value="UniProtKB-EC"/>
</dbReference>
<dbReference type="Pfam" id="PF08546">
    <property type="entry name" value="ApbA_C"/>
    <property type="match status" value="1"/>
</dbReference>
<gene>
    <name evidence="12" type="ORF">QLS97_15645</name>
</gene>
<sequence length="309" mass="33980">MKTRIGILGLGGVGGYFGGLLAKAYFESDIIEIIFIARGETQKAIAKNGLKIIADTNEIIVFPSLVSNNPDEIGKLDYLICATKTYDIETSFESIINCITPNTIILPLYNGVDATERIQILFPENIVLQGCVYIVSMIESPGIIKKIGLYEKLFFGSKNAPASKLNELQSIFENANIESYLVENIEETVWEKFVFISALASATSYLNQNIGGILNHPENKAVYISLLNEITAVAFAKGLALPNDIVAQTIIKLEKTPKDATSSMHRDLLAGRNTEVVSLTEYVVKAGQKYGVATPMYKMILDKLRRDQA</sequence>
<keyword evidence="13" id="KW-1185">Reference proteome</keyword>
<evidence type="ECO:0000313" key="12">
    <source>
        <dbReference type="EMBL" id="MDI5951089.1"/>
    </source>
</evidence>
<comment type="catalytic activity">
    <reaction evidence="8 9">
        <text>(R)-pantoate + NADP(+) = 2-dehydropantoate + NADPH + H(+)</text>
        <dbReference type="Rhea" id="RHEA:16233"/>
        <dbReference type="ChEBI" id="CHEBI:11561"/>
        <dbReference type="ChEBI" id="CHEBI:15378"/>
        <dbReference type="ChEBI" id="CHEBI:15980"/>
        <dbReference type="ChEBI" id="CHEBI:57783"/>
        <dbReference type="ChEBI" id="CHEBI:58349"/>
        <dbReference type="EC" id="1.1.1.169"/>
    </reaction>
</comment>
<comment type="caution">
    <text evidence="12">The sequence shown here is derived from an EMBL/GenBank/DDBJ whole genome shotgun (WGS) entry which is preliminary data.</text>
</comment>
<evidence type="ECO:0000256" key="1">
    <source>
        <dbReference type="ARBA" id="ARBA00004994"/>
    </source>
</evidence>
<dbReference type="InterPro" id="IPR013328">
    <property type="entry name" value="6PGD_dom2"/>
</dbReference>
<keyword evidence="6 9" id="KW-0560">Oxidoreductase</keyword>
<evidence type="ECO:0000256" key="8">
    <source>
        <dbReference type="ARBA" id="ARBA00048793"/>
    </source>
</evidence>
<dbReference type="Gene3D" id="3.40.50.720">
    <property type="entry name" value="NAD(P)-binding Rossmann-like Domain"/>
    <property type="match status" value="1"/>
</dbReference>
<dbReference type="EC" id="1.1.1.169" evidence="3 9"/>